<proteinExistence type="predicted"/>
<dbReference type="Gene3D" id="3.40.710.10">
    <property type="entry name" value="DD-peptidase/beta-lactamase superfamily"/>
    <property type="match status" value="1"/>
</dbReference>
<dbReference type="GO" id="GO:0030655">
    <property type="term" value="P:beta-lactam antibiotic catabolic process"/>
    <property type="evidence" value="ECO:0007669"/>
    <property type="project" value="InterPro"/>
</dbReference>
<dbReference type="Pfam" id="PF13354">
    <property type="entry name" value="Beta-lactamase2"/>
    <property type="match status" value="1"/>
</dbReference>
<evidence type="ECO:0000259" key="1">
    <source>
        <dbReference type="Pfam" id="PF13354"/>
    </source>
</evidence>
<name>A0A0G0UGE2_9BACT</name>
<dbReference type="InterPro" id="IPR000871">
    <property type="entry name" value="Beta-lactam_class-A"/>
</dbReference>
<organism evidence="2 3">
    <name type="scientific">Candidatus Curtissbacteria bacterium GW2011_GWA1_41_11</name>
    <dbReference type="NCBI Taxonomy" id="1618409"/>
    <lineage>
        <taxon>Bacteria</taxon>
        <taxon>Candidatus Curtissiibacteriota</taxon>
    </lineage>
</organism>
<evidence type="ECO:0000313" key="2">
    <source>
        <dbReference type="EMBL" id="KKR87963.1"/>
    </source>
</evidence>
<gene>
    <name evidence="2" type="ORF">UU34_C0002G0080</name>
</gene>
<dbReference type="GO" id="GO:0046677">
    <property type="term" value="P:response to antibiotic"/>
    <property type="evidence" value="ECO:0007669"/>
    <property type="project" value="InterPro"/>
</dbReference>
<accession>A0A0G0UGE2</accession>
<dbReference type="PANTHER" id="PTHR35333">
    <property type="entry name" value="BETA-LACTAMASE"/>
    <property type="match status" value="1"/>
</dbReference>
<dbReference type="AlphaFoldDB" id="A0A0G0UGE2"/>
<dbReference type="InterPro" id="IPR045155">
    <property type="entry name" value="Beta-lactam_cat"/>
</dbReference>
<sequence>MPSSLPPVENLELAKEQISLRLQKETAIVNTIKSTLESKPGRYAVFVKDLKGEQDFAVSADQSFDSASIYKLAVMYKAYDSIEKGELKKDDILSAGKTTLNRIISGNSDKENLQLEDDQNLGNISLSVENALDNMITVSDNYSALLLAQRLGWQNIDSFIKSQNIQNFNLIGANSPNATAHAVGNLLERIYRETAVNQQYSQEMKNLLLAQEVNDRIPKYLPKDVKVAHKTGELENIRHDAGIVFGNNSDYIFVFLSETPKPEEATENIALLSKNIFEVLEKSVN</sequence>
<feature type="domain" description="Beta-lactamase class A catalytic" evidence="1">
    <location>
        <begin position="45"/>
        <end position="255"/>
    </location>
</feature>
<comment type="caution">
    <text evidence="2">The sequence shown here is derived from an EMBL/GenBank/DDBJ whole genome shotgun (WGS) entry which is preliminary data.</text>
</comment>
<dbReference type="PATRIC" id="fig|1618409.3.peg.278"/>
<dbReference type="PANTHER" id="PTHR35333:SF3">
    <property type="entry name" value="BETA-LACTAMASE-TYPE TRANSPEPTIDASE FOLD CONTAINING PROTEIN"/>
    <property type="match status" value="1"/>
</dbReference>
<protein>
    <recommendedName>
        <fullName evidence="1">Beta-lactamase class A catalytic domain-containing protein</fullName>
    </recommendedName>
</protein>
<dbReference type="GO" id="GO:0008800">
    <property type="term" value="F:beta-lactamase activity"/>
    <property type="evidence" value="ECO:0007669"/>
    <property type="project" value="InterPro"/>
</dbReference>
<dbReference type="SUPFAM" id="SSF56601">
    <property type="entry name" value="beta-lactamase/transpeptidase-like"/>
    <property type="match status" value="1"/>
</dbReference>
<dbReference type="InterPro" id="IPR012338">
    <property type="entry name" value="Beta-lactam/transpept-like"/>
</dbReference>
<evidence type="ECO:0000313" key="3">
    <source>
        <dbReference type="Proteomes" id="UP000034854"/>
    </source>
</evidence>
<reference evidence="2 3" key="1">
    <citation type="journal article" date="2015" name="Nature">
        <title>rRNA introns, odd ribosomes, and small enigmatic genomes across a large radiation of phyla.</title>
        <authorList>
            <person name="Brown C.T."/>
            <person name="Hug L.A."/>
            <person name="Thomas B.C."/>
            <person name="Sharon I."/>
            <person name="Castelle C.J."/>
            <person name="Singh A."/>
            <person name="Wilkins M.J."/>
            <person name="Williams K.H."/>
            <person name="Banfield J.F."/>
        </authorList>
    </citation>
    <scope>NUCLEOTIDE SEQUENCE [LARGE SCALE GENOMIC DNA]</scope>
</reference>
<dbReference type="EMBL" id="LCAG01000002">
    <property type="protein sequence ID" value="KKR87963.1"/>
    <property type="molecule type" value="Genomic_DNA"/>
</dbReference>
<dbReference type="Proteomes" id="UP000034854">
    <property type="component" value="Unassembled WGS sequence"/>
</dbReference>